<dbReference type="InterPro" id="IPR051910">
    <property type="entry name" value="ComF/GntX_DNA_util-trans"/>
</dbReference>
<dbReference type="EMBL" id="LEKT01000029">
    <property type="protein sequence ID" value="KMO86236.1"/>
    <property type="molecule type" value="Genomic_DNA"/>
</dbReference>
<comment type="similarity">
    <text evidence="1">Belongs to the ComF/GntX family.</text>
</comment>
<dbReference type="STRING" id="39029.BSR42_05145"/>
<evidence type="ECO:0000259" key="2">
    <source>
        <dbReference type="Pfam" id="PF18912"/>
    </source>
</evidence>
<dbReference type="Gene3D" id="3.40.50.2020">
    <property type="match status" value="1"/>
</dbReference>
<proteinExistence type="inferred from homology"/>
<evidence type="ECO:0000256" key="1">
    <source>
        <dbReference type="ARBA" id="ARBA00008007"/>
    </source>
</evidence>
<protein>
    <submittedName>
        <fullName evidence="3">Competence protein ComF</fullName>
    </submittedName>
</protein>
<sequence length="217" mass="24683">MLNQWKECLTNLIYPPRCPACGASAARRGEWCSSCLAAIWHPRMINRTAAIRSLDRCYCLTEYRGSVRRILHHLKYKGDLRYVPACQFLLGKFPWMDRLQHLDCAIPVPLEPEKEQKRGFNQTEIIFRSWAETHWRWCQGLQRVRPTPAQWHLSKGERAENMKRAFEVKGSFHAAGKQILLVDDIYTTGATLEACAKTLKQNGAAGVTGLVIASGAL</sequence>
<evidence type="ECO:0000313" key="4">
    <source>
        <dbReference type="Proteomes" id="UP000036503"/>
    </source>
</evidence>
<organism evidence="3 4">
    <name type="scientific">Megasphaera cerevisiae DSM 20462</name>
    <dbReference type="NCBI Taxonomy" id="1122219"/>
    <lineage>
        <taxon>Bacteria</taxon>
        <taxon>Bacillati</taxon>
        <taxon>Bacillota</taxon>
        <taxon>Negativicutes</taxon>
        <taxon>Veillonellales</taxon>
        <taxon>Veillonellaceae</taxon>
        <taxon>Megasphaera</taxon>
    </lineage>
</organism>
<dbReference type="OrthoDB" id="9779910at2"/>
<dbReference type="AlphaFoldDB" id="A0A0J6ZMV8"/>
<gene>
    <name evidence="3" type="ORF">AB840_09365</name>
</gene>
<dbReference type="InParanoid" id="A0A0J6ZMV8"/>
<dbReference type="PANTHER" id="PTHR47505:SF1">
    <property type="entry name" value="DNA UTILIZATION PROTEIN YHGH"/>
    <property type="match status" value="1"/>
</dbReference>
<dbReference type="SUPFAM" id="SSF53271">
    <property type="entry name" value="PRTase-like"/>
    <property type="match status" value="1"/>
</dbReference>
<feature type="domain" description="Double zinc ribbon" evidence="2">
    <location>
        <begin position="10"/>
        <end position="39"/>
    </location>
</feature>
<dbReference type="FunCoup" id="A0A0J6ZMV8">
    <property type="interactions" value="154"/>
</dbReference>
<dbReference type="RefSeq" id="WP_048514575.1">
    <property type="nucleotide sequence ID" value="NZ_FUXD01000030.1"/>
</dbReference>
<dbReference type="InterPro" id="IPR029057">
    <property type="entry name" value="PRTase-like"/>
</dbReference>
<dbReference type="PATRIC" id="fig|1122219.3.peg.1586"/>
<name>A0A0J6ZMV8_9FIRM</name>
<dbReference type="CDD" id="cd06223">
    <property type="entry name" value="PRTases_typeI"/>
    <property type="match status" value="1"/>
</dbReference>
<dbReference type="InterPro" id="IPR044005">
    <property type="entry name" value="DZR_2"/>
</dbReference>
<dbReference type="Pfam" id="PF18912">
    <property type="entry name" value="DZR_2"/>
    <property type="match status" value="1"/>
</dbReference>
<comment type="caution">
    <text evidence="3">The sequence shown here is derived from an EMBL/GenBank/DDBJ whole genome shotgun (WGS) entry which is preliminary data.</text>
</comment>
<accession>A0A0J6ZMV8</accession>
<keyword evidence="4" id="KW-1185">Reference proteome</keyword>
<dbReference type="Proteomes" id="UP000036503">
    <property type="component" value="Unassembled WGS sequence"/>
</dbReference>
<reference evidence="3 4" key="1">
    <citation type="submission" date="2015-06" db="EMBL/GenBank/DDBJ databases">
        <title>Draft genome sequence of beer spoilage bacterium Megasphaera cerevisiae type strain 20462.</title>
        <authorList>
            <person name="Kutumbaka K."/>
            <person name="Pasmowitz J."/>
            <person name="Mategko J."/>
            <person name="Reyes D."/>
            <person name="Friedrich A."/>
            <person name="Han S."/>
            <person name="Martens-Habbena W."/>
            <person name="Neal-McKinney J."/>
            <person name="Janagama H.K."/>
            <person name="Nadala C."/>
            <person name="Samadpour M."/>
        </authorList>
    </citation>
    <scope>NUCLEOTIDE SEQUENCE [LARGE SCALE GENOMIC DNA]</scope>
    <source>
        <strain evidence="3 4">DSM 20462</strain>
    </source>
</reference>
<evidence type="ECO:0000313" key="3">
    <source>
        <dbReference type="EMBL" id="KMO86236.1"/>
    </source>
</evidence>
<dbReference type="InterPro" id="IPR000836">
    <property type="entry name" value="PRTase_dom"/>
</dbReference>
<dbReference type="PANTHER" id="PTHR47505">
    <property type="entry name" value="DNA UTILIZATION PROTEIN YHGH"/>
    <property type="match status" value="1"/>
</dbReference>